<organism evidence="2 3">
    <name type="scientific">Trichinella zimbabwensis</name>
    <dbReference type="NCBI Taxonomy" id="268475"/>
    <lineage>
        <taxon>Eukaryota</taxon>
        <taxon>Metazoa</taxon>
        <taxon>Ecdysozoa</taxon>
        <taxon>Nematoda</taxon>
        <taxon>Enoplea</taxon>
        <taxon>Dorylaimia</taxon>
        <taxon>Trichinellida</taxon>
        <taxon>Trichinellidae</taxon>
        <taxon>Trichinella</taxon>
    </lineage>
</organism>
<gene>
    <name evidence="2" type="ORF">T11_17921</name>
</gene>
<dbReference type="AlphaFoldDB" id="A0A0V1HWR3"/>
<dbReference type="EMBL" id="JYDP01000021">
    <property type="protein sequence ID" value="KRZ14902.1"/>
    <property type="molecule type" value="Genomic_DNA"/>
</dbReference>
<accession>A0A0V1HWR3</accession>
<evidence type="ECO:0000313" key="3">
    <source>
        <dbReference type="Proteomes" id="UP000055024"/>
    </source>
</evidence>
<evidence type="ECO:0000256" key="1">
    <source>
        <dbReference type="SAM" id="MobiDB-lite"/>
    </source>
</evidence>
<evidence type="ECO:0000313" key="2">
    <source>
        <dbReference type="EMBL" id="KRZ14902.1"/>
    </source>
</evidence>
<protein>
    <submittedName>
        <fullName evidence="2">Uncharacterized protein</fullName>
    </submittedName>
</protein>
<dbReference type="Proteomes" id="UP000055024">
    <property type="component" value="Unassembled WGS sequence"/>
</dbReference>
<comment type="caution">
    <text evidence="2">The sequence shown here is derived from an EMBL/GenBank/DDBJ whole genome shotgun (WGS) entry which is preliminary data.</text>
</comment>
<feature type="compositionally biased region" description="Polar residues" evidence="1">
    <location>
        <begin position="62"/>
        <end position="72"/>
    </location>
</feature>
<sequence length="72" mass="8064">MNLIKLSSAQISSQLQGRTNVIDKTAGNLEIKKIFKKLSTCNIKEEKITAEVNHDKEEKNPINISVNSSSHR</sequence>
<proteinExistence type="predicted"/>
<reference evidence="2 3" key="1">
    <citation type="submission" date="2015-01" db="EMBL/GenBank/DDBJ databases">
        <title>Evolution of Trichinella species and genotypes.</title>
        <authorList>
            <person name="Korhonen P.K."/>
            <person name="Edoardo P."/>
            <person name="Giuseppe L.R."/>
            <person name="Gasser R.B."/>
        </authorList>
    </citation>
    <scope>NUCLEOTIDE SEQUENCE [LARGE SCALE GENOMIC DNA]</scope>
    <source>
        <strain evidence="2">ISS1029</strain>
    </source>
</reference>
<name>A0A0V1HWR3_9BILA</name>
<keyword evidence="3" id="KW-1185">Reference proteome</keyword>
<feature type="region of interest" description="Disordered" evidence="1">
    <location>
        <begin position="52"/>
        <end position="72"/>
    </location>
</feature>